<evidence type="ECO:0000313" key="4">
    <source>
        <dbReference type="EMBL" id="QBX98787.1"/>
    </source>
</evidence>
<dbReference type="Pfam" id="PF00253">
    <property type="entry name" value="Ribosomal_S14"/>
    <property type="match status" value="1"/>
</dbReference>
<gene>
    <name evidence="4" type="primary">rps14</name>
</gene>
<evidence type="ECO:0000256" key="3">
    <source>
        <dbReference type="ARBA" id="ARBA00023274"/>
    </source>
</evidence>
<dbReference type="Gene3D" id="1.10.287.1480">
    <property type="match status" value="1"/>
</dbReference>
<reference evidence="4" key="1">
    <citation type="journal article" date="2019" name="Genome Biol. Evol.">
        <title>Tracing the Evolution of the Plastome and Mitogenome in the Chloropicophyceae Uncovered Convergent tRNA Gene Losses and a Variant Plastid Genetic Code.</title>
        <authorList>
            <person name="Turmel M."/>
            <person name="Dos Santos A.L."/>
            <person name="Otis C."/>
            <person name="Sergerie R."/>
            <person name="Lemieux C."/>
        </authorList>
    </citation>
    <scope>NUCLEOTIDE SEQUENCE</scope>
</reference>
<dbReference type="EMBL" id="MK086007">
    <property type="protein sequence ID" value="QBX98787.1"/>
    <property type="molecule type" value="Genomic_DNA"/>
</dbReference>
<dbReference type="GO" id="GO:0005737">
    <property type="term" value="C:cytoplasm"/>
    <property type="evidence" value="ECO:0007669"/>
    <property type="project" value="UniProtKB-ARBA"/>
</dbReference>
<geneLocation type="mitochondrion" evidence="4"/>
<dbReference type="GeneID" id="40513504"/>
<dbReference type="InterPro" id="IPR001209">
    <property type="entry name" value="Ribosomal_uS14"/>
</dbReference>
<sequence>MYTDKKRRLRFQRDEKQRLHYLALIHDMNLPAHLRLYYVNKLAALSKNGSRGRLKNHCTLTGRSKGVYRFCGLSRIAFRELASLGLMPGVVKSSW</sequence>
<dbReference type="PANTHER" id="PTHR19836:SF19">
    <property type="entry name" value="SMALL RIBOSOMAL SUBUNIT PROTEIN US14M"/>
    <property type="match status" value="1"/>
</dbReference>
<protein>
    <submittedName>
        <fullName evidence="4">Ribosomal protein S14</fullName>
    </submittedName>
</protein>
<dbReference type="RefSeq" id="YP_009647111.1">
    <property type="nucleotide sequence ID" value="NC_042601.1"/>
</dbReference>
<organism evidence="4">
    <name type="scientific">Chloroparvula japonica</name>
    <dbReference type="NCBI Taxonomy" id="1411623"/>
    <lineage>
        <taxon>Eukaryota</taxon>
        <taxon>Viridiplantae</taxon>
        <taxon>Chlorophyta</taxon>
        <taxon>Chloropicophyceae</taxon>
        <taxon>Chloropicales</taxon>
        <taxon>Chloropicaceae</taxon>
        <taxon>Chloroparvula</taxon>
    </lineage>
</organism>
<keyword evidence="3" id="KW-0687">Ribonucleoprotein</keyword>
<dbReference type="SUPFAM" id="SSF57716">
    <property type="entry name" value="Glucocorticoid receptor-like (DNA-binding domain)"/>
    <property type="match status" value="1"/>
</dbReference>
<dbReference type="GO" id="GO:0006412">
    <property type="term" value="P:translation"/>
    <property type="evidence" value="ECO:0007669"/>
    <property type="project" value="InterPro"/>
</dbReference>
<evidence type="ECO:0000256" key="2">
    <source>
        <dbReference type="ARBA" id="ARBA00022980"/>
    </source>
</evidence>
<evidence type="ECO:0000256" key="1">
    <source>
        <dbReference type="ARBA" id="ARBA00009083"/>
    </source>
</evidence>
<dbReference type="GO" id="GO:0015935">
    <property type="term" value="C:small ribosomal subunit"/>
    <property type="evidence" value="ECO:0007669"/>
    <property type="project" value="TreeGrafter"/>
</dbReference>
<name>A0A4D6C5Z2_9CHLO</name>
<keyword evidence="2 4" id="KW-0689">Ribosomal protein</keyword>
<comment type="similarity">
    <text evidence="1">Belongs to the universal ribosomal protein uS14 family.</text>
</comment>
<dbReference type="PANTHER" id="PTHR19836">
    <property type="entry name" value="30S RIBOSOMAL PROTEIN S14"/>
    <property type="match status" value="1"/>
</dbReference>
<dbReference type="NCBIfam" id="NF006477">
    <property type="entry name" value="PRK08881.1"/>
    <property type="match status" value="1"/>
</dbReference>
<dbReference type="GO" id="GO:0003735">
    <property type="term" value="F:structural constituent of ribosome"/>
    <property type="evidence" value="ECO:0007669"/>
    <property type="project" value="InterPro"/>
</dbReference>
<accession>A0A4D6C5Z2</accession>
<keyword evidence="4" id="KW-0496">Mitochondrion</keyword>
<proteinExistence type="inferred from homology"/>
<dbReference type="AlphaFoldDB" id="A0A4D6C5Z2"/>